<feature type="region of interest" description="Disordered" evidence="1">
    <location>
        <begin position="1"/>
        <end position="20"/>
    </location>
</feature>
<feature type="region of interest" description="Disordered" evidence="1">
    <location>
        <begin position="93"/>
        <end position="113"/>
    </location>
</feature>
<reference evidence="2" key="2">
    <citation type="submission" date="2013-10" db="EMBL/GenBank/DDBJ databases">
        <authorList>
            <person name="Aslett M."/>
        </authorList>
    </citation>
    <scope>NUCLEOTIDE SEQUENCE [LARGE SCALE GENOMIC DNA]</scope>
    <source>
        <strain evidence="2">Houghton</strain>
    </source>
</reference>
<proteinExistence type="predicted"/>
<accession>U6LQF5</accession>
<evidence type="ECO:0000256" key="1">
    <source>
        <dbReference type="SAM" id="MobiDB-lite"/>
    </source>
</evidence>
<dbReference type="Proteomes" id="UP000030750">
    <property type="component" value="Unassembled WGS sequence"/>
</dbReference>
<feature type="compositionally biased region" description="Polar residues" evidence="1">
    <location>
        <begin position="771"/>
        <end position="786"/>
    </location>
</feature>
<evidence type="ECO:0000313" key="3">
    <source>
        <dbReference type="Proteomes" id="UP000030750"/>
    </source>
</evidence>
<organism evidence="2 3">
    <name type="scientific">Eimeria brunetti</name>
    <dbReference type="NCBI Taxonomy" id="51314"/>
    <lineage>
        <taxon>Eukaryota</taxon>
        <taxon>Sar</taxon>
        <taxon>Alveolata</taxon>
        <taxon>Apicomplexa</taxon>
        <taxon>Conoidasida</taxon>
        <taxon>Coccidia</taxon>
        <taxon>Eucoccidiorida</taxon>
        <taxon>Eimeriorina</taxon>
        <taxon>Eimeriidae</taxon>
        <taxon>Eimeria</taxon>
    </lineage>
</organism>
<feature type="compositionally biased region" description="Basic and acidic residues" evidence="1">
    <location>
        <begin position="709"/>
        <end position="725"/>
    </location>
</feature>
<keyword evidence="3" id="KW-1185">Reference proteome</keyword>
<feature type="compositionally biased region" description="Polar residues" evidence="1">
    <location>
        <begin position="561"/>
        <end position="590"/>
    </location>
</feature>
<dbReference type="VEuPathDB" id="ToxoDB:EBH_0073570"/>
<feature type="compositionally biased region" description="Basic and acidic residues" evidence="1">
    <location>
        <begin position="596"/>
        <end position="607"/>
    </location>
</feature>
<feature type="compositionally biased region" description="Polar residues" evidence="1">
    <location>
        <begin position="689"/>
        <end position="708"/>
    </location>
</feature>
<dbReference type="AlphaFoldDB" id="U6LQF5"/>
<feature type="region of interest" description="Disordered" evidence="1">
    <location>
        <begin position="509"/>
        <end position="626"/>
    </location>
</feature>
<protein>
    <submittedName>
        <fullName evidence="2">Uncharacterized protein</fullName>
    </submittedName>
</protein>
<dbReference type="OrthoDB" id="346039at2759"/>
<feature type="compositionally biased region" description="Basic and acidic residues" evidence="1">
    <location>
        <begin position="615"/>
        <end position="626"/>
    </location>
</feature>
<reference evidence="2" key="1">
    <citation type="submission" date="2013-10" db="EMBL/GenBank/DDBJ databases">
        <title>Genomic analysis of the causative agents of coccidiosis in chickens.</title>
        <authorList>
            <person name="Reid A.J."/>
            <person name="Blake D."/>
            <person name="Billington K."/>
            <person name="Browne H."/>
            <person name="Dunn M."/>
            <person name="Hung S."/>
            <person name="Kawahara F."/>
            <person name="Miranda-Saavedra D."/>
            <person name="Mourier T."/>
            <person name="Nagra H."/>
            <person name="Otto T.D."/>
            <person name="Rawlings N."/>
            <person name="Sanchez A."/>
            <person name="Sanders M."/>
            <person name="Subramaniam C."/>
            <person name="Tay Y."/>
            <person name="Dear P."/>
            <person name="Doerig C."/>
            <person name="Gruber A."/>
            <person name="Parkinson J."/>
            <person name="Shirley M."/>
            <person name="Wan K.L."/>
            <person name="Berriman M."/>
            <person name="Tomley F."/>
            <person name="Pain A."/>
        </authorList>
    </citation>
    <scope>NUCLEOTIDE SEQUENCE [LARGE SCALE GENOMIC DNA]</scope>
    <source>
        <strain evidence="2">Houghton</strain>
    </source>
</reference>
<feature type="region of interest" description="Disordered" evidence="1">
    <location>
        <begin position="748"/>
        <end position="786"/>
    </location>
</feature>
<name>U6LQF5_9EIME</name>
<gene>
    <name evidence="2" type="ORF">EBH_0073570</name>
</gene>
<evidence type="ECO:0000313" key="2">
    <source>
        <dbReference type="EMBL" id="CDJ50020.1"/>
    </source>
</evidence>
<sequence>MTEEPENIKTLEVASASPPFNDVDNAAELNSLASIAPGGGAPKATITPEAQTTGNAGELSLKFGPSENFSKAAFSSCLPGCFTGEHLLSPLSNSSSHRSKSCVPPVEPDSGYSPTAPVANAAYNGPRSDWKYNTVLPATWLASGFRSRFLNNGSVEQNAPSSSSWEVLEEQQQRLESLQQAICYCEEKSSMGRALRSREAAVRARLLSEQLEQQSHVSKARKERNNTLINEAVGFSLRKTVVQNRPAAERLGACLSALHKHMQRSLSSSAFAVASTTPGIGGAQPSLSPYLSQKDHEQLEGKTKAITPLEANLDVPCSVQQKASKGHVASRTDQDSKDSTSVLYEGTADALAARELVQTRATLLLQKQHDNNSSDSLHHLLRLEAEARRQMAFLGAEAHQKKTHSANACGEPVNAVKDCSVSPQIPDETAGPHAHKILPQSAPQRLIADSHLRCTSNSVHMSNGTLQRTAAPVPLNNNTVSEQKATFGEQEWLTLAHQVSVLQEVVLRNQQQHRKPQRKRHSDREHACSKESMQTVGIAGKDGTYSSSGKSGPHDKVARRPSSSPTTAEKCSTSPAEANNDSIPGSSMQIKNGAEAGRRSAAEERFGSHKPRVQQQRERNDSGTYETVRDWVSRAGHNGGMFATSNITPVPDVQHRDCARIANVATSQHHQGDSTRSCGSDAVHKVRSCSGTPLASVTSPSGEDSNNAKARESSTEVRRQLRPDRPSGLAGPLPVSLAAAAVAAYHASSKAVTSDKKSKITGTRRPLTGADSDNTTQGQRSYTNENKTAVCHQLASVGAVPPPEEVANLLLGIK</sequence>
<dbReference type="EMBL" id="HG711993">
    <property type="protein sequence ID" value="CDJ50020.1"/>
    <property type="molecule type" value="Genomic_DNA"/>
</dbReference>
<feature type="compositionally biased region" description="Basic residues" evidence="1">
    <location>
        <begin position="511"/>
        <end position="521"/>
    </location>
</feature>
<feature type="region of interest" description="Disordered" evidence="1">
    <location>
        <begin position="689"/>
        <end position="732"/>
    </location>
</feature>